<dbReference type="RefSeq" id="WP_197996974.1">
    <property type="nucleotide sequence ID" value="NZ_CP036266.1"/>
</dbReference>
<sequence precursor="true">MKLPQKYLVKITIPLILAACWSSSLLYADGPKDNLPDQVRRIPALGVEVPEKQRAQLEEGLAKLKSSIDQLKKTKDARIRSLIPDVEIYHRAVRCALEYQEFFHEREIGVGSKLLEQGQERADQLLKGEAPWTKQTGLVVRGYISKIDQTVQPYGLVIPESYTFLGKSQYRCDLWFHGRGERLSEVNFINQAQRSRGQYTPTDTIVLHPYGRYSNAFKFAGEVDVLEALESTKQNYRIDDDRVAVRGFSMGGAACWQFAVHYADRWFAANPGAGFSETPLFLDVFQNEELKPTWYEEKLWQLYDCPGYALNLFQCPTVAYSGEIDKQKQAADVMEEALAKVGIDMVHIIGPETAHRIHPDSKVIIEEKMDSLARVGRQRVPSTIHLVTYTLKYNQMDWVTLDAMGEEWTQGRIDARLPGGNRVEVKTQNATAFTLKMAPGEAPLDMTHPVTVKVDGAELKAPRPLSDRSWQVSFHKADAGWQVGPAEYAKGQLVKKHNLQGPIDDAFMDSFIFVSPSGKSASPTVEKWVQSEMKHAIVHWRQQFRGDARVMQDSQITDKEIAASNLVLWGDPQSNQILKKIIDKLPIQWNQEMIVVGNKQYAADHHAPVLIFPNPLNPEKYVVLNSGFTYREYAYLNNARQVPMLPDWAIIDLRTPAGSQYPGKVVDANFFDEFWRLK</sequence>
<organism evidence="4 5">
    <name type="scientific">Gimesia chilikensis</name>
    <dbReference type="NCBI Taxonomy" id="2605989"/>
    <lineage>
        <taxon>Bacteria</taxon>
        <taxon>Pseudomonadati</taxon>
        <taxon>Planctomycetota</taxon>
        <taxon>Planctomycetia</taxon>
        <taxon>Planctomycetales</taxon>
        <taxon>Planctomycetaceae</taxon>
        <taxon>Gimesia</taxon>
    </lineage>
</organism>
<reference evidence="4 5" key="1">
    <citation type="submission" date="2019-02" db="EMBL/GenBank/DDBJ databases">
        <title>Deep-cultivation of Planctomycetes and their phenomic and genomic characterization uncovers novel biology.</title>
        <authorList>
            <person name="Wiegand S."/>
            <person name="Jogler M."/>
            <person name="Boedeker C."/>
            <person name="Pinto D."/>
            <person name="Vollmers J."/>
            <person name="Rivas-Marin E."/>
            <person name="Kohn T."/>
            <person name="Peeters S.H."/>
            <person name="Heuer A."/>
            <person name="Rast P."/>
            <person name="Oberbeckmann S."/>
            <person name="Bunk B."/>
            <person name="Jeske O."/>
            <person name="Meyerdierks A."/>
            <person name="Storesund J.E."/>
            <person name="Kallscheuer N."/>
            <person name="Luecker S."/>
            <person name="Lage O.M."/>
            <person name="Pohl T."/>
            <person name="Merkel B.J."/>
            <person name="Hornburger P."/>
            <person name="Mueller R.-W."/>
            <person name="Bruemmer F."/>
            <person name="Labrenz M."/>
            <person name="Spormann A.M."/>
            <person name="Op den Camp H."/>
            <person name="Overmann J."/>
            <person name="Amann R."/>
            <person name="Jetten M.S.M."/>
            <person name="Mascher T."/>
            <person name="Medema M.H."/>
            <person name="Devos D.P."/>
            <person name="Kaster A.-K."/>
            <person name="Ovreas L."/>
            <person name="Rohde M."/>
            <person name="Galperin M.Y."/>
            <person name="Jogler C."/>
        </authorList>
    </citation>
    <scope>NUCLEOTIDE SEQUENCE [LARGE SCALE GENOMIC DNA]</scope>
    <source>
        <strain evidence="4 5">HG66A1</strain>
    </source>
</reference>
<dbReference type="Proteomes" id="UP000320421">
    <property type="component" value="Chromosome"/>
</dbReference>
<dbReference type="PANTHER" id="PTHR43037:SF1">
    <property type="entry name" value="BLL1128 PROTEIN"/>
    <property type="match status" value="1"/>
</dbReference>
<protein>
    <recommendedName>
        <fullName evidence="3">Peptidase S9 prolyl oligopeptidase catalytic domain-containing protein</fullName>
    </recommendedName>
</protein>
<gene>
    <name evidence="4" type="ORF">HG66A1_08170</name>
</gene>
<dbReference type="PANTHER" id="PTHR43037">
    <property type="entry name" value="UNNAMED PRODUCT-RELATED"/>
    <property type="match status" value="1"/>
</dbReference>
<dbReference type="GO" id="GO:0006508">
    <property type="term" value="P:proteolysis"/>
    <property type="evidence" value="ECO:0007669"/>
    <property type="project" value="InterPro"/>
</dbReference>
<evidence type="ECO:0000256" key="2">
    <source>
        <dbReference type="SAM" id="SignalP"/>
    </source>
</evidence>
<feature type="signal peptide" evidence="2">
    <location>
        <begin position="1"/>
        <end position="28"/>
    </location>
</feature>
<name>A0A517PI42_9PLAN</name>
<evidence type="ECO:0000313" key="5">
    <source>
        <dbReference type="Proteomes" id="UP000320421"/>
    </source>
</evidence>
<dbReference type="Pfam" id="PF00326">
    <property type="entry name" value="Peptidase_S9"/>
    <property type="match status" value="1"/>
</dbReference>
<dbReference type="Gene3D" id="3.40.50.1820">
    <property type="entry name" value="alpha/beta hydrolase"/>
    <property type="match status" value="1"/>
</dbReference>
<dbReference type="InterPro" id="IPR029058">
    <property type="entry name" value="AB_hydrolase_fold"/>
</dbReference>
<dbReference type="EMBL" id="CP036266">
    <property type="protein sequence ID" value="QDT19053.1"/>
    <property type="molecule type" value="Genomic_DNA"/>
</dbReference>
<accession>A0A517PI42</accession>
<dbReference type="GO" id="GO:0008236">
    <property type="term" value="F:serine-type peptidase activity"/>
    <property type="evidence" value="ECO:0007669"/>
    <property type="project" value="InterPro"/>
</dbReference>
<feature type="chain" id="PRO_5021922891" description="Peptidase S9 prolyl oligopeptidase catalytic domain-containing protein" evidence="2">
    <location>
        <begin position="29"/>
        <end position="678"/>
    </location>
</feature>
<evidence type="ECO:0000256" key="1">
    <source>
        <dbReference type="ARBA" id="ARBA00022729"/>
    </source>
</evidence>
<dbReference type="SUPFAM" id="SSF53474">
    <property type="entry name" value="alpha/beta-Hydrolases"/>
    <property type="match status" value="1"/>
</dbReference>
<keyword evidence="1 2" id="KW-0732">Signal</keyword>
<evidence type="ECO:0000259" key="3">
    <source>
        <dbReference type="Pfam" id="PF00326"/>
    </source>
</evidence>
<feature type="domain" description="Peptidase S9 prolyl oligopeptidase catalytic" evidence="3">
    <location>
        <begin position="224"/>
        <end position="362"/>
    </location>
</feature>
<proteinExistence type="predicted"/>
<dbReference type="AlphaFoldDB" id="A0A517PI42"/>
<keyword evidence="5" id="KW-1185">Reference proteome</keyword>
<dbReference type="InterPro" id="IPR050955">
    <property type="entry name" value="Plant_Biomass_Hydrol_Est"/>
</dbReference>
<dbReference type="InterPro" id="IPR001375">
    <property type="entry name" value="Peptidase_S9_cat"/>
</dbReference>
<evidence type="ECO:0000313" key="4">
    <source>
        <dbReference type="EMBL" id="QDT19053.1"/>
    </source>
</evidence>